<reference evidence="1 2" key="1">
    <citation type="submission" date="2016-11" db="EMBL/GenBank/DDBJ databases">
        <authorList>
            <person name="Jaros S."/>
            <person name="Januszkiewicz K."/>
            <person name="Wedrychowicz H."/>
        </authorList>
    </citation>
    <scope>NUCLEOTIDE SEQUENCE [LARGE SCALE GENOMIC DNA]</scope>
    <source>
        <strain evidence="1 2">DSM 3089</strain>
    </source>
</reference>
<protein>
    <recommendedName>
        <fullName evidence="3">Sugar-phosphatase</fullName>
    </recommendedName>
</protein>
<dbReference type="PANTHER" id="PTHR10000:SF8">
    <property type="entry name" value="HAD SUPERFAMILY HYDROLASE-LIKE, TYPE 3"/>
    <property type="match status" value="1"/>
</dbReference>
<dbReference type="STRING" id="1121306.SAMN02745196_00365"/>
<dbReference type="Gene3D" id="3.30.1240.10">
    <property type="match status" value="1"/>
</dbReference>
<keyword evidence="2" id="KW-1185">Reference proteome</keyword>
<accession>A0A1M5SZA9</accession>
<organism evidence="1 2">
    <name type="scientific">Clostridium collagenovorans DSM 3089</name>
    <dbReference type="NCBI Taxonomy" id="1121306"/>
    <lineage>
        <taxon>Bacteria</taxon>
        <taxon>Bacillati</taxon>
        <taxon>Bacillota</taxon>
        <taxon>Clostridia</taxon>
        <taxon>Eubacteriales</taxon>
        <taxon>Clostridiaceae</taxon>
        <taxon>Clostridium</taxon>
    </lineage>
</organism>
<dbReference type="OrthoDB" id="9781413at2"/>
<evidence type="ECO:0000313" key="1">
    <source>
        <dbReference type="EMBL" id="SHH43503.1"/>
    </source>
</evidence>
<dbReference type="Pfam" id="PF08282">
    <property type="entry name" value="Hydrolase_3"/>
    <property type="match status" value="1"/>
</dbReference>
<dbReference type="GO" id="GO:0000287">
    <property type="term" value="F:magnesium ion binding"/>
    <property type="evidence" value="ECO:0007669"/>
    <property type="project" value="TreeGrafter"/>
</dbReference>
<dbReference type="GO" id="GO:0005829">
    <property type="term" value="C:cytosol"/>
    <property type="evidence" value="ECO:0007669"/>
    <property type="project" value="TreeGrafter"/>
</dbReference>
<dbReference type="NCBIfam" id="TIGR01484">
    <property type="entry name" value="HAD-SF-IIB"/>
    <property type="match status" value="1"/>
</dbReference>
<name>A0A1M5SZA9_9CLOT</name>
<dbReference type="SFLD" id="SFLDS00003">
    <property type="entry name" value="Haloacid_Dehalogenase"/>
    <property type="match status" value="1"/>
</dbReference>
<dbReference type="NCBIfam" id="TIGR00099">
    <property type="entry name" value="Cof-subfamily"/>
    <property type="match status" value="1"/>
</dbReference>
<dbReference type="SUPFAM" id="SSF56784">
    <property type="entry name" value="HAD-like"/>
    <property type="match status" value="1"/>
</dbReference>
<dbReference type="InterPro" id="IPR006379">
    <property type="entry name" value="HAD-SF_hydro_IIB"/>
</dbReference>
<dbReference type="Proteomes" id="UP000184526">
    <property type="component" value="Unassembled WGS sequence"/>
</dbReference>
<dbReference type="PROSITE" id="PS01228">
    <property type="entry name" value="COF_1"/>
    <property type="match status" value="1"/>
</dbReference>
<dbReference type="AlphaFoldDB" id="A0A1M5SZA9"/>
<dbReference type="NCBIfam" id="NF007806">
    <property type="entry name" value="PRK10513.1"/>
    <property type="match status" value="1"/>
</dbReference>
<evidence type="ECO:0008006" key="3">
    <source>
        <dbReference type="Google" id="ProtNLM"/>
    </source>
</evidence>
<dbReference type="PANTHER" id="PTHR10000">
    <property type="entry name" value="PHOSPHOSERINE PHOSPHATASE"/>
    <property type="match status" value="1"/>
</dbReference>
<dbReference type="CDD" id="cd07516">
    <property type="entry name" value="HAD_Pase"/>
    <property type="match status" value="1"/>
</dbReference>
<dbReference type="SFLD" id="SFLDG01144">
    <property type="entry name" value="C2.B.4:_PGP_Like"/>
    <property type="match status" value="1"/>
</dbReference>
<evidence type="ECO:0000313" key="2">
    <source>
        <dbReference type="Proteomes" id="UP000184526"/>
    </source>
</evidence>
<dbReference type="RefSeq" id="WP_072829485.1">
    <property type="nucleotide sequence ID" value="NZ_FQXP01000003.1"/>
</dbReference>
<proteinExistence type="predicted"/>
<gene>
    <name evidence="1" type="ORF">SAMN02745196_00365</name>
</gene>
<dbReference type="EMBL" id="FQXP01000003">
    <property type="protein sequence ID" value="SHH43503.1"/>
    <property type="molecule type" value="Genomic_DNA"/>
</dbReference>
<dbReference type="InterPro" id="IPR000150">
    <property type="entry name" value="Cof"/>
</dbReference>
<dbReference type="GO" id="GO:0016791">
    <property type="term" value="F:phosphatase activity"/>
    <property type="evidence" value="ECO:0007669"/>
    <property type="project" value="TreeGrafter"/>
</dbReference>
<dbReference type="SFLD" id="SFLDG01140">
    <property type="entry name" value="C2.B:_Phosphomannomutase_and_P"/>
    <property type="match status" value="1"/>
</dbReference>
<dbReference type="InterPro" id="IPR023214">
    <property type="entry name" value="HAD_sf"/>
</dbReference>
<dbReference type="Gene3D" id="3.40.50.1000">
    <property type="entry name" value="HAD superfamily/HAD-like"/>
    <property type="match status" value="1"/>
</dbReference>
<sequence>MYKLIALDIDGTLVTKKAKITEENLLCIKEAKEKGIKVVLASGRPLKGLNRFLKELDLVNKGDYAVGYNGAIVQDTYTEEIINITPLDIDCYEELYKISLEMGVNIHALTKSKVITPKINKYSQLEADLNGIEIEEIALKDIKPEETIVKVMMIDDPELLDNVVRNLSQEIKDKYTIVKSAPYFLEFLHNKANKWSGVFGLAEKLGIKSQEIICVGDEENDIHMIENAGLGVAMGNAVPKIKEVADYITLSNEESGVAHVIKKFILEDKEEHSA</sequence>
<dbReference type="InterPro" id="IPR036412">
    <property type="entry name" value="HAD-like_sf"/>
</dbReference>